<dbReference type="Proteomes" id="UP000503088">
    <property type="component" value="Chromosome"/>
</dbReference>
<keyword evidence="2" id="KW-1185">Reference proteome</keyword>
<protein>
    <submittedName>
        <fullName evidence="1">Uncharacterized protein</fullName>
    </submittedName>
</protein>
<dbReference type="GO" id="GO:0005198">
    <property type="term" value="F:structural molecule activity"/>
    <property type="evidence" value="ECO:0007669"/>
    <property type="project" value="InterPro"/>
</dbReference>
<dbReference type="KEGG" id="kpul:GXN76_08250"/>
<accession>A0A7D4B2K0</accession>
<dbReference type="SUPFAM" id="SSF47195">
    <property type="entry name" value="TMV-like viral coat proteins"/>
    <property type="match status" value="1"/>
</dbReference>
<dbReference type="RefSeq" id="WP_173222180.1">
    <property type="nucleotide sequence ID" value="NZ_CP048104.1"/>
</dbReference>
<dbReference type="AlphaFoldDB" id="A0A7D4B2K0"/>
<reference evidence="1 2" key="1">
    <citation type="submission" date="2020-01" db="EMBL/GenBank/DDBJ databases">
        <authorList>
            <person name="Gulvik C.A."/>
            <person name="Batra D.G."/>
        </authorList>
    </citation>
    <scope>NUCLEOTIDE SEQUENCE [LARGE SCALE GENOMIC DNA]</scope>
    <source>
        <strain evidence="1 2">W9323</strain>
    </source>
</reference>
<dbReference type="EMBL" id="CP048104">
    <property type="protein sequence ID" value="QKG84466.1"/>
    <property type="molecule type" value="Genomic_DNA"/>
</dbReference>
<dbReference type="InterPro" id="IPR036417">
    <property type="entry name" value="TMV-like_coat_sf"/>
</dbReference>
<gene>
    <name evidence="1" type="ORF">GXN76_08250</name>
</gene>
<proteinExistence type="predicted"/>
<organism evidence="1 2">
    <name type="scientific">Kroppenstedtia pulmonis</name>
    <dbReference type="NCBI Taxonomy" id="1380685"/>
    <lineage>
        <taxon>Bacteria</taxon>
        <taxon>Bacillati</taxon>
        <taxon>Bacillota</taxon>
        <taxon>Bacilli</taxon>
        <taxon>Bacillales</taxon>
        <taxon>Thermoactinomycetaceae</taxon>
        <taxon>Kroppenstedtia</taxon>
    </lineage>
</organism>
<evidence type="ECO:0000313" key="1">
    <source>
        <dbReference type="EMBL" id="QKG84466.1"/>
    </source>
</evidence>
<name>A0A7D4B2K0_9BACL</name>
<sequence>MAIETGLTEVFLSGAVGALVGAWIGGKTAGREQRRTEVYKMKRKALEDLDGKVMHFYFQFLDGLEYDCFNPSKKRELPNKKTILHLKQLRNVAKQQHNLCYYRGYLDHAETFMIDVFDVADRIFQVIENEQIPSYKELSRAEDVFDEATKAIESVIRELEGEFNPTITSLWKRQKYKISMWKIRRNIKRKEKKQQEQIT</sequence>
<evidence type="ECO:0000313" key="2">
    <source>
        <dbReference type="Proteomes" id="UP000503088"/>
    </source>
</evidence>